<name>A0A6A5XD69_9PLEO</name>
<gene>
    <name evidence="2" type="ORF">BU24DRAFT_444045</name>
</gene>
<dbReference type="OrthoDB" id="3142841at2759"/>
<dbReference type="PANTHER" id="PTHR33927">
    <property type="entry name" value="TRANSMEMBRANE PROTEIN"/>
    <property type="match status" value="1"/>
</dbReference>
<keyword evidence="1" id="KW-0472">Membrane</keyword>
<feature type="transmembrane region" description="Helical" evidence="1">
    <location>
        <begin position="209"/>
        <end position="227"/>
    </location>
</feature>
<feature type="transmembrane region" description="Helical" evidence="1">
    <location>
        <begin position="168"/>
        <end position="189"/>
    </location>
</feature>
<evidence type="ECO:0000313" key="3">
    <source>
        <dbReference type="Proteomes" id="UP000799778"/>
    </source>
</evidence>
<dbReference type="GeneID" id="54288013"/>
<dbReference type="EMBL" id="ML978075">
    <property type="protein sequence ID" value="KAF2010747.1"/>
    <property type="molecule type" value="Genomic_DNA"/>
</dbReference>
<evidence type="ECO:0000256" key="1">
    <source>
        <dbReference type="SAM" id="Phobius"/>
    </source>
</evidence>
<evidence type="ECO:0008006" key="4">
    <source>
        <dbReference type="Google" id="ProtNLM"/>
    </source>
</evidence>
<protein>
    <recommendedName>
        <fullName evidence="4">Integral membrane protein TmpA</fullName>
    </recommendedName>
</protein>
<dbReference type="PANTHER" id="PTHR33927:SF1">
    <property type="entry name" value="TRANSMEMBRANE PROTEIN"/>
    <property type="match status" value="1"/>
</dbReference>
<keyword evidence="1" id="KW-0812">Transmembrane</keyword>
<organism evidence="2 3">
    <name type="scientific">Aaosphaeria arxii CBS 175.79</name>
    <dbReference type="NCBI Taxonomy" id="1450172"/>
    <lineage>
        <taxon>Eukaryota</taxon>
        <taxon>Fungi</taxon>
        <taxon>Dikarya</taxon>
        <taxon>Ascomycota</taxon>
        <taxon>Pezizomycotina</taxon>
        <taxon>Dothideomycetes</taxon>
        <taxon>Pleosporomycetidae</taxon>
        <taxon>Pleosporales</taxon>
        <taxon>Pleosporales incertae sedis</taxon>
        <taxon>Aaosphaeria</taxon>
    </lineage>
</organism>
<accession>A0A6A5XD69</accession>
<dbReference type="InterPro" id="IPR052979">
    <property type="entry name" value="Adenylate-forming_domain"/>
</dbReference>
<dbReference type="Proteomes" id="UP000799778">
    <property type="component" value="Unassembled WGS sequence"/>
</dbReference>
<sequence>MDPLPPKQPIRLLRHLRLSMLTVYRRIFTIIVLLNMIGLFLLIQSPAKLEDMSTWASANFLVAILFRQDWVVNIIFRSAWLVPWSMPLRLRRMVARAYMYGGVHSGAALAGTMWFFTFTLMLTVRFAGEGQYTNLIFVITWFILIVLAIICFLSLPNLRSKYHNTFEITHRFLGWSSILLFWTQLMLLIKSKSFHKQETFRTVLIRAPTFWNLLILTCLILAPWLRLRRWTFTPHVLSSHALRLHFTNRIHRFSCLAISISPFGEYHPFATFPSTNPSEPGSSLIISAAGDWTKEQIRIANDLIRENNAYNSEKKMTFWIKGSPKAGVLSLTCIFQRVVIITTGSGIGPSLSSLVERPVAQVARLIWSTRSPELTYGSAICREVSNVDPDAIVIDTDTMGRPDLIQVAWKVYSEMKAEAVFVLSNEATTKKVVYGLESRGVPAFGPIWDS</sequence>
<keyword evidence="3" id="KW-1185">Reference proteome</keyword>
<feature type="transmembrane region" description="Helical" evidence="1">
    <location>
        <begin position="97"/>
        <end position="123"/>
    </location>
</feature>
<proteinExistence type="predicted"/>
<evidence type="ECO:0000313" key="2">
    <source>
        <dbReference type="EMBL" id="KAF2010747.1"/>
    </source>
</evidence>
<reference evidence="2" key="1">
    <citation type="journal article" date="2020" name="Stud. Mycol.">
        <title>101 Dothideomycetes genomes: a test case for predicting lifestyles and emergence of pathogens.</title>
        <authorList>
            <person name="Haridas S."/>
            <person name="Albert R."/>
            <person name="Binder M."/>
            <person name="Bloem J."/>
            <person name="Labutti K."/>
            <person name="Salamov A."/>
            <person name="Andreopoulos B."/>
            <person name="Baker S."/>
            <person name="Barry K."/>
            <person name="Bills G."/>
            <person name="Bluhm B."/>
            <person name="Cannon C."/>
            <person name="Castanera R."/>
            <person name="Culley D."/>
            <person name="Daum C."/>
            <person name="Ezra D."/>
            <person name="Gonzalez J."/>
            <person name="Henrissat B."/>
            <person name="Kuo A."/>
            <person name="Liang C."/>
            <person name="Lipzen A."/>
            <person name="Lutzoni F."/>
            <person name="Magnuson J."/>
            <person name="Mondo S."/>
            <person name="Nolan M."/>
            <person name="Ohm R."/>
            <person name="Pangilinan J."/>
            <person name="Park H.-J."/>
            <person name="Ramirez L."/>
            <person name="Alfaro M."/>
            <person name="Sun H."/>
            <person name="Tritt A."/>
            <person name="Yoshinaga Y."/>
            <person name="Zwiers L.-H."/>
            <person name="Turgeon B."/>
            <person name="Goodwin S."/>
            <person name="Spatafora J."/>
            <person name="Crous P."/>
            <person name="Grigoriev I."/>
        </authorList>
    </citation>
    <scope>NUCLEOTIDE SEQUENCE</scope>
    <source>
        <strain evidence="2">CBS 175.79</strain>
    </source>
</reference>
<dbReference type="AlphaFoldDB" id="A0A6A5XD69"/>
<feature type="transmembrane region" description="Helical" evidence="1">
    <location>
        <begin position="23"/>
        <end position="43"/>
    </location>
</feature>
<feature type="transmembrane region" description="Helical" evidence="1">
    <location>
        <begin position="135"/>
        <end position="156"/>
    </location>
</feature>
<dbReference type="RefSeq" id="XP_033379086.1">
    <property type="nucleotide sequence ID" value="XM_033530616.1"/>
</dbReference>
<keyword evidence="1" id="KW-1133">Transmembrane helix</keyword>